<sequence>MDDSKNIPDDGMDIIIEADKQAEIFHRFISLAEKISPRLWADGANFNLWSKNMLMSWTTYFMGDLDYFQQSAEDNNIKQKLVAKLFIQHSVEHDAYEAITSCVHGSDLIVHHGKIDSEMITTLAIFFAVPSIHQHITPAINTLMATNPNLKVRPDDLLNMIQQIATASPSFDHSTEIA</sequence>
<dbReference type="Proteomes" id="UP000765509">
    <property type="component" value="Unassembled WGS sequence"/>
</dbReference>
<accession>A0A9Q3CEW7</accession>
<dbReference type="AlphaFoldDB" id="A0A9Q3CEW7"/>
<gene>
    <name evidence="1" type="ORF">O181_022283</name>
</gene>
<evidence type="ECO:0000313" key="2">
    <source>
        <dbReference type="Proteomes" id="UP000765509"/>
    </source>
</evidence>
<organism evidence="1 2">
    <name type="scientific">Austropuccinia psidii MF-1</name>
    <dbReference type="NCBI Taxonomy" id="1389203"/>
    <lineage>
        <taxon>Eukaryota</taxon>
        <taxon>Fungi</taxon>
        <taxon>Dikarya</taxon>
        <taxon>Basidiomycota</taxon>
        <taxon>Pucciniomycotina</taxon>
        <taxon>Pucciniomycetes</taxon>
        <taxon>Pucciniales</taxon>
        <taxon>Sphaerophragmiaceae</taxon>
        <taxon>Austropuccinia</taxon>
    </lineage>
</organism>
<comment type="caution">
    <text evidence="1">The sequence shown here is derived from an EMBL/GenBank/DDBJ whole genome shotgun (WGS) entry which is preliminary data.</text>
</comment>
<name>A0A9Q3CEW7_9BASI</name>
<evidence type="ECO:0000313" key="1">
    <source>
        <dbReference type="EMBL" id="MBW0482568.1"/>
    </source>
</evidence>
<protein>
    <submittedName>
        <fullName evidence="1">Uncharacterized protein</fullName>
    </submittedName>
</protein>
<dbReference type="EMBL" id="AVOT02006844">
    <property type="protein sequence ID" value="MBW0482568.1"/>
    <property type="molecule type" value="Genomic_DNA"/>
</dbReference>
<proteinExistence type="predicted"/>
<reference evidence="1" key="1">
    <citation type="submission" date="2021-03" db="EMBL/GenBank/DDBJ databases">
        <title>Draft genome sequence of rust myrtle Austropuccinia psidii MF-1, a brazilian biotype.</title>
        <authorList>
            <person name="Quecine M.C."/>
            <person name="Pachon D.M.R."/>
            <person name="Bonatelli M.L."/>
            <person name="Correr F.H."/>
            <person name="Franceschini L.M."/>
            <person name="Leite T.F."/>
            <person name="Margarido G.R.A."/>
            <person name="Almeida C.A."/>
            <person name="Ferrarezi J.A."/>
            <person name="Labate C.A."/>
        </authorList>
    </citation>
    <scope>NUCLEOTIDE SEQUENCE</scope>
    <source>
        <strain evidence="1">MF-1</strain>
    </source>
</reference>
<keyword evidence="2" id="KW-1185">Reference proteome</keyword>